<accession>A0ABV7L5D5</accession>
<evidence type="ECO:0008006" key="3">
    <source>
        <dbReference type="Google" id="ProtNLM"/>
    </source>
</evidence>
<name>A0ABV7L5D5_9PROT</name>
<dbReference type="InterPro" id="IPR011051">
    <property type="entry name" value="RmlC_Cupin_sf"/>
</dbReference>
<dbReference type="InterPro" id="IPR014710">
    <property type="entry name" value="RmlC-like_jellyroll"/>
</dbReference>
<keyword evidence="2" id="KW-1185">Reference proteome</keyword>
<evidence type="ECO:0000313" key="1">
    <source>
        <dbReference type="EMBL" id="MFC3229848.1"/>
    </source>
</evidence>
<dbReference type="RefSeq" id="WP_379904435.1">
    <property type="nucleotide sequence ID" value="NZ_JBHRTR010000034.1"/>
</dbReference>
<organism evidence="1 2">
    <name type="scientific">Marinibaculum pumilum</name>
    <dbReference type="NCBI Taxonomy" id="1766165"/>
    <lineage>
        <taxon>Bacteria</taxon>
        <taxon>Pseudomonadati</taxon>
        <taxon>Pseudomonadota</taxon>
        <taxon>Alphaproteobacteria</taxon>
        <taxon>Rhodospirillales</taxon>
        <taxon>Rhodospirillaceae</taxon>
        <taxon>Marinibaculum</taxon>
    </lineage>
</organism>
<reference evidence="2" key="1">
    <citation type="journal article" date="2019" name="Int. J. Syst. Evol. Microbiol.">
        <title>The Global Catalogue of Microorganisms (GCM) 10K type strain sequencing project: providing services to taxonomists for standard genome sequencing and annotation.</title>
        <authorList>
            <consortium name="The Broad Institute Genomics Platform"/>
            <consortium name="The Broad Institute Genome Sequencing Center for Infectious Disease"/>
            <person name="Wu L."/>
            <person name="Ma J."/>
        </authorList>
    </citation>
    <scope>NUCLEOTIDE SEQUENCE [LARGE SCALE GENOMIC DNA]</scope>
    <source>
        <strain evidence="2">KCTC 42964</strain>
    </source>
</reference>
<gene>
    <name evidence="1" type="ORF">ACFOGJ_21540</name>
</gene>
<dbReference type="Proteomes" id="UP001595528">
    <property type="component" value="Unassembled WGS sequence"/>
</dbReference>
<dbReference type="Gene3D" id="2.60.120.10">
    <property type="entry name" value="Jelly Rolls"/>
    <property type="match status" value="1"/>
</dbReference>
<dbReference type="SUPFAM" id="SSF51182">
    <property type="entry name" value="RmlC-like cupins"/>
    <property type="match status" value="1"/>
</dbReference>
<dbReference type="EMBL" id="JBHRTR010000034">
    <property type="protein sequence ID" value="MFC3229848.1"/>
    <property type="molecule type" value="Genomic_DNA"/>
</dbReference>
<proteinExistence type="predicted"/>
<evidence type="ECO:0000313" key="2">
    <source>
        <dbReference type="Proteomes" id="UP001595528"/>
    </source>
</evidence>
<sequence>MTDIATRKVYESDLVSVWEMELPPGASTGLHTHENSYLFHVTQGSTLETTDAEGRKLSTFTIAAGESRRYTLHGNSLSPADGDGPAIPATHAARNIGDTVFREVLVEFKRPA</sequence>
<protein>
    <recommendedName>
        <fullName evidence="3">Cupin domain-containing protein</fullName>
    </recommendedName>
</protein>
<comment type="caution">
    <text evidence="1">The sequence shown here is derived from an EMBL/GenBank/DDBJ whole genome shotgun (WGS) entry which is preliminary data.</text>
</comment>